<dbReference type="Proteomes" id="UP000323258">
    <property type="component" value="Unassembled WGS sequence"/>
</dbReference>
<organism evidence="5 6">
    <name type="scientific">Neoaquamicrobium microcysteis</name>
    <dbReference type="NCBI Taxonomy" id="2682781"/>
    <lineage>
        <taxon>Bacteria</taxon>
        <taxon>Pseudomonadati</taxon>
        <taxon>Pseudomonadota</taxon>
        <taxon>Alphaproteobacteria</taxon>
        <taxon>Hyphomicrobiales</taxon>
        <taxon>Phyllobacteriaceae</taxon>
        <taxon>Neoaquamicrobium</taxon>
    </lineage>
</organism>
<dbReference type="PANTHER" id="PTHR47235:SF1">
    <property type="entry name" value="BLR6548 PROTEIN"/>
    <property type="match status" value="1"/>
</dbReference>
<keyword evidence="2 3" id="KW-0732">Signal</keyword>
<evidence type="ECO:0000313" key="6">
    <source>
        <dbReference type="Proteomes" id="UP000323258"/>
    </source>
</evidence>
<dbReference type="EMBL" id="VSZS01000059">
    <property type="protein sequence ID" value="TYR33538.1"/>
    <property type="molecule type" value="Genomic_DNA"/>
</dbReference>
<feature type="chain" id="PRO_5023128301" evidence="3">
    <location>
        <begin position="28"/>
        <end position="389"/>
    </location>
</feature>
<dbReference type="SUPFAM" id="SSF53822">
    <property type="entry name" value="Periplasmic binding protein-like I"/>
    <property type="match status" value="1"/>
</dbReference>
<dbReference type="Gene3D" id="3.40.50.2300">
    <property type="match status" value="2"/>
</dbReference>
<evidence type="ECO:0000313" key="5">
    <source>
        <dbReference type="EMBL" id="TYR33538.1"/>
    </source>
</evidence>
<evidence type="ECO:0000259" key="4">
    <source>
        <dbReference type="Pfam" id="PF13458"/>
    </source>
</evidence>
<dbReference type="Pfam" id="PF13458">
    <property type="entry name" value="Peripla_BP_6"/>
    <property type="match status" value="1"/>
</dbReference>
<reference evidence="5 6" key="1">
    <citation type="submission" date="2019-08" db="EMBL/GenBank/DDBJ databases">
        <authorList>
            <person name="Seo Y.L."/>
        </authorList>
    </citation>
    <scope>NUCLEOTIDE SEQUENCE [LARGE SCALE GENOMIC DNA]</scope>
    <source>
        <strain evidence="5 6">MaA-C15</strain>
    </source>
</reference>
<feature type="domain" description="Leucine-binding protein" evidence="4">
    <location>
        <begin position="36"/>
        <end position="365"/>
    </location>
</feature>
<sequence length="389" mass="41542">MGGTGMRPASKLLTALCLALGSSAALANDPGVTDTEIVVGGFVPFTGPAGLLGYAGTLGSRIAAAEINDRGGVNGRKINLIVEDDEYVPAKSVQAMQKLIDVHDIFAMTSVSGGSHGLAVMPMIEEHNIPTINPLVTTDAHFEPARASFFGIGMSYQQGVIDLVRFVDATEDGLTWGSIVQDDESGIPREEGLDTVLAELGKEAVLKQRFKRGQADFAAEVLRAREAGVDAIVLGGLPAQNAAILKEAKKIGYAPKFGAVWMDHIPQVIDLYGPEGDGVYVYDFVPSMTDERLKPFLELANKYLPAEDVPKLNRYSIIAYTGMKVHAAAMEACGKELTRACEIENLKKIRDFDAGFMAPLSFGEDVRLTDLKGSVLRVDHAAGAFVAVE</sequence>
<accession>A0A5D4GYQ3</accession>
<reference evidence="5 6" key="2">
    <citation type="submission" date="2019-09" db="EMBL/GenBank/DDBJ databases">
        <title>Mesorhizobium sp. MaA-C15 isolated from Microcystis aeruginosa.</title>
        <authorList>
            <person name="Jeong S.E."/>
            <person name="Jin H.M."/>
            <person name="Jeon C.O."/>
        </authorList>
    </citation>
    <scope>NUCLEOTIDE SEQUENCE [LARGE SCALE GENOMIC DNA]</scope>
    <source>
        <strain evidence="5 6">MaA-C15</strain>
    </source>
</reference>
<comment type="similarity">
    <text evidence="1">Belongs to the leucine-binding protein family.</text>
</comment>
<feature type="signal peptide" evidence="3">
    <location>
        <begin position="1"/>
        <end position="27"/>
    </location>
</feature>
<evidence type="ECO:0000256" key="1">
    <source>
        <dbReference type="ARBA" id="ARBA00010062"/>
    </source>
</evidence>
<gene>
    <name evidence="5" type="ORF">FY036_08190</name>
</gene>
<name>A0A5D4GYQ3_9HYPH</name>
<comment type="caution">
    <text evidence="5">The sequence shown here is derived from an EMBL/GenBank/DDBJ whole genome shotgun (WGS) entry which is preliminary data.</text>
</comment>
<dbReference type="PANTHER" id="PTHR47235">
    <property type="entry name" value="BLR6548 PROTEIN"/>
    <property type="match status" value="1"/>
</dbReference>
<protein>
    <submittedName>
        <fullName evidence="5">ABC transporter substrate-binding protein</fullName>
    </submittedName>
</protein>
<proteinExistence type="inferred from homology"/>
<dbReference type="InterPro" id="IPR028082">
    <property type="entry name" value="Peripla_BP_I"/>
</dbReference>
<dbReference type="AlphaFoldDB" id="A0A5D4GYQ3"/>
<dbReference type="CDD" id="cd06343">
    <property type="entry name" value="PBP1_ABC_ligand_binding-like"/>
    <property type="match status" value="1"/>
</dbReference>
<evidence type="ECO:0000256" key="3">
    <source>
        <dbReference type="SAM" id="SignalP"/>
    </source>
</evidence>
<dbReference type="InterPro" id="IPR028081">
    <property type="entry name" value="Leu-bd"/>
</dbReference>
<keyword evidence="6" id="KW-1185">Reference proteome</keyword>
<evidence type="ECO:0000256" key="2">
    <source>
        <dbReference type="ARBA" id="ARBA00022729"/>
    </source>
</evidence>